<evidence type="ECO:0000313" key="4">
    <source>
        <dbReference type="Proteomes" id="UP001221413"/>
    </source>
</evidence>
<gene>
    <name evidence="3" type="ORF">Dda_1245</name>
</gene>
<keyword evidence="1" id="KW-0175">Coiled coil</keyword>
<feature type="compositionally biased region" description="Polar residues" evidence="2">
    <location>
        <begin position="32"/>
        <end position="42"/>
    </location>
</feature>
<feature type="compositionally biased region" description="Pro residues" evidence="2">
    <location>
        <begin position="155"/>
        <end position="180"/>
    </location>
</feature>
<dbReference type="Proteomes" id="UP001221413">
    <property type="component" value="Unassembled WGS sequence"/>
</dbReference>
<comment type="caution">
    <text evidence="3">The sequence shown here is derived from an EMBL/GenBank/DDBJ whole genome shotgun (WGS) entry which is preliminary data.</text>
</comment>
<evidence type="ECO:0000313" key="3">
    <source>
        <dbReference type="EMBL" id="KAJ6262689.1"/>
    </source>
</evidence>
<feature type="compositionally biased region" description="Pro residues" evidence="2">
    <location>
        <begin position="84"/>
        <end position="99"/>
    </location>
</feature>
<accession>A0AAD6NLB0</accession>
<protein>
    <submittedName>
        <fullName evidence="3">Uncharacterized protein</fullName>
    </submittedName>
</protein>
<reference evidence="3" key="1">
    <citation type="submission" date="2023-01" db="EMBL/GenBank/DDBJ databases">
        <title>The chitinases involved in constricting ring structure development in the nematode-trapping fungus Drechslerella dactyloides.</title>
        <authorList>
            <person name="Wang R."/>
            <person name="Zhang L."/>
            <person name="Tang P."/>
            <person name="Li S."/>
            <person name="Liang L."/>
        </authorList>
    </citation>
    <scope>NUCLEOTIDE SEQUENCE</scope>
    <source>
        <strain evidence="3">YMF1.00031</strain>
    </source>
</reference>
<dbReference type="AlphaFoldDB" id="A0AAD6NLB0"/>
<name>A0AAD6NLB0_DREDA</name>
<evidence type="ECO:0000256" key="1">
    <source>
        <dbReference type="SAM" id="Coils"/>
    </source>
</evidence>
<feature type="coiled-coil region" evidence="1">
    <location>
        <begin position="246"/>
        <end position="291"/>
    </location>
</feature>
<evidence type="ECO:0000256" key="2">
    <source>
        <dbReference type="SAM" id="MobiDB-lite"/>
    </source>
</evidence>
<proteinExistence type="predicted"/>
<feature type="region of interest" description="Disordered" evidence="2">
    <location>
        <begin position="1"/>
        <end position="183"/>
    </location>
</feature>
<dbReference type="EMBL" id="JAQGDS010000002">
    <property type="protein sequence ID" value="KAJ6262689.1"/>
    <property type="molecule type" value="Genomic_DNA"/>
</dbReference>
<sequence length="568" mass="61889">MIPEHKTGRNSSQLAGLSGPPAHDNIPPALRSTVQHTQSASTPMAHPQQRASTVMRARGNHPMAMGRGGGRAPPPQQIMAPGYDYPPPPAGHPMAPPPFRRTRGGGPPPGHHHPHAAYAPTEPPGAYHDMDSGEDHTPESGSPEPSELTHVMPQGHPPAGYPYGGPPGGPPGGGFPPPQPNRAYIDGLMQENARLRQENVSLHAQVADLAAGNELSRPGWDGALSDQLRDATAAIDLKNGEIFSLHAQMQEMMAANQAEMAKLKEELKAAEGKLKDEAEKREKEVKTLKDDLDDVTAYLSVAKAEQGVVDDKWFREELTKFATSLRNWVWKHCKAASQMPDAIDDVGVQARIRHAVPDFARLTMSNSRMTVMQAVVQDIVLRRIFDRYCVGLTVENELAMRELEQMMTRSTTGGLANYGMINRWRALGIALLTNTDPVKENGESAIVDCCSEVESVVFSLIPGNKQRPGDMASRALIPLLANAVRISHHFKGQRARIDVVSPVGHIFDPEWMEDASGLEDDADEELRGKMVGACAFPAVIKWGNEKGEDYGVRTVIYRAKVLCLLDND</sequence>
<organism evidence="3 4">
    <name type="scientific">Drechslerella dactyloides</name>
    <name type="common">Nematode-trapping fungus</name>
    <name type="synonym">Arthrobotrys dactyloides</name>
    <dbReference type="NCBI Taxonomy" id="74499"/>
    <lineage>
        <taxon>Eukaryota</taxon>
        <taxon>Fungi</taxon>
        <taxon>Dikarya</taxon>
        <taxon>Ascomycota</taxon>
        <taxon>Pezizomycotina</taxon>
        <taxon>Orbiliomycetes</taxon>
        <taxon>Orbiliales</taxon>
        <taxon>Orbiliaceae</taxon>
        <taxon>Drechslerella</taxon>
    </lineage>
</organism>
<keyword evidence="4" id="KW-1185">Reference proteome</keyword>
<feature type="compositionally biased region" description="Basic and acidic residues" evidence="2">
    <location>
        <begin position="128"/>
        <end position="138"/>
    </location>
</feature>